<evidence type="ECO:0000256" key="2">
    <source>
        <dbReference type="ARBA" id="ARBA00022692"/>
    </source>
</evidence>
<feature type="transmembrane region" description="Helical" evidence="5">
    <location>
        <begin position="20"/>
        <end position="41"/>
    </location>
</feature>
<sequence>MTDPNFNNKLITDDTNGARSVRILALTFLLILGYFGVSRVISPIAGLLSKPTLKPQSQIAVPHSKINQNEIDWGSYMQSVQTKIKKHWHPTKEASSKRTKVIFKVNRNGKMQNLKVIASSGSAACDKAALQAVLAAAPFAPLPAGTHESVDIEFTFDYNVFK</sequence>
<keyword evidence="3 5" id="KW-1133">Transmembrane helix</keyword>
<evidence type="ECO:0000256" key="4">
    <source>
        <dbReference type="ARBA" id="ARBA00023136"/>
    </source>
</evidence>
<accession>A0A8J7PKW0</accession>
<dbReference type="Pfam" id="PF13103">
    <property type="entry name" value="TonB_2"/>
    <property type="match status" value="1"/>
</dbReference>
<comment type="caution">
    <text evidence="7">The sequence shown here is derived from an EMBL/GenBank/DDBJ whole genome shotgun (WGS) entry which is preliminary data.</text>
</comment>
<evidence type="ECO:0000259" key="6">
    <source>
        <dbReference type="PROSITE" id="PS52015"/>
    </source>
</evidence>
<dbReference type="NCBIfam" id="TIGR01352">
    <property type="entry name" value="tonB_Cterm"/>
    <property type="match status" value="1"/>
</dbReference>
<dbReference type="Proteomes" id="UP000664277">
    <property type="component" value="Unassembled WGS sequence"/>
</dbReference>
<evidence type="ECO:0000313" key="8">
    <source>
        <dbReference type="Proteomes" id="UP000664277"/>
    </source>
</evidence>
<dbReference type="GO" id="GO:0055085">
    <property type="term" value="P:transmembrane transport"/>
    <property type="evidence" value="ECO:0007669"/>
    <property type="project" value="InterPro"/>
</dbReference>
<evidence type="ECO:0000256" key="5">
    <source>
        <dbReference type="SAM" id="Phobius"/>
    </source>
</evidence>
<dbReference type="Gene3D" id="3.30.1150.10">
    <property type="match status" value="1"/>
</dbReference>
<dbReference type="EMBL" id="JAFLCK010000037">
    <property type="protein sequence ID" value="MBN8662373.1"/>
    <property type="molecule type" value="Genomic_DNA"/>
</dbReference>
<dbReference type="AlphaFoldDB" id="A0A8J7PKW0"/>
<evidence type="ECO:0000256" key="3">
    <source>
        <dbReference type="ARBA" id="ARBA00022989"/>
    </source>
</evidence>
<evidence type="ECO:0000313" key="7">
    <source>
        <dbReference type="EMBL" id="MBN8662373.1"/>
    </source>
</evidence>
<comment type="subcellular location">
    <subcellularLocation>
        <location evidence="1">Membrane</location>
        <topology evidence="1">Single-pass membrane protein</topology>
    </subcellularLocation>
</comment>
<protein>
    <submittedName>
        <fullName evidence="7">TonB family protein</fullName>
    </submittedName>
</protein>
<evidence type="ECO:0000256" key="1">
    <source>
        <dbReference type="ARBA" id="ARBA00004167"/>
    </source>
</evidence>
<proteinExistence type="predicted"/>
<dbReference type="InterPro" id="IPR006260">
    <property type="entry name" value="TonB/TolA_C"/>
</dbReference>
<keyword evidence="2 5" id="KW-0812">Transmembrane</keyword>
<keyword evidence="4 5" id="KW-0472">Membrane</keyword>
<reference evidence="7" key="1">
    <citation type="submission" date="2021-02" db="EMBL/GenBank/DDBJ databases">
        <title>Genome-Resolved Metagenomics of a Microbial Community Performing Photosynthetic Biological Nutrient Removal.</title>
        <authorList>
            <person name="Mcdaniel E.A."/>
        </authorList>
    </citation>
    <scope>NUCLEOTIDE SEQUENCE</scope>
    <source>
        <strain evidence="7">UWPOB_OBS1</strain>
    </source>
</reference>
<dbReference type="SUPFAM" id="SSF74653">
    <property type="entry name" value="TolA/TonB C-terminal domain"/>
    <property type="match status" value="1"/>
</dbReference>
<dbReference type="InterPro" id="IPR037682">
    <property type="entry name" value="TonB_C"/>
</dbReference>
<dbReference type="GO" id="GO:0016020">
    <property type="term" value="C:membrane"/>
    <property type="evidence" value="ECO:0007669"/>
    <property type="project" value="UniProtKB-SubCell"/>
</dbReference>
<name>A0A8J7PKW0_9BACT</name>
<organism evidence="7 8">
    <name type="scientific">Candidatus Obscuribacter phosphatis</name>
    <dbReference type="NCBI Taxonomy" id="1906157"/>
    <lineage>
        <taxon>Bacteria</taxon>
        <taxon>Bacillati</taxon>
        <taxon>Candidatus Melainabacteria</taxon>
        <taxon>Candidatus Obscuribacterales</taxon>
        <taxon>Candidatus Obscuribacteraceae</taxon>
        <taxon>Candidatus Obscuribacter</taxon>
    </lineage>
</organism>
<gene>
    <name evidence="7" type="ORF">J0M35_18535</name>
</gene>
<feature type="domain" description="TonB C-terminal" evidence="6">
    <location>
        <begin position="71"/>
        <end position="162"/>
    </location>
</feature>
<dbReference type="PROSITE" id="PS52015">
    <property type="entry name" value="TONB_CTD"/>
    <property type="match status" value="1"/>
</dbReference>